<protein>
    <submittedName>
        <fullName evidence="2">85/88 kDa calcium-independent phospholipase A2-like</fullName>
    </submittedName>
</protein>
<organism evidence="2 3">
    <name type="scientific">Cyanistes caeruleus</name>
    <name type="common">Eurasian blue tit</name>
    <name type="synonym">Parus caeruleus</name>
    <dbReference type="NCBI Taxonomy" id="156563"/>
    <lineage>
        <taxon>Eukaryota</taxon>
        <taxon>Metazoa</taxon>
        <taxon>Chordata</taxon>
        <taxon>Craniata</taxon>
        <taxon>Vertebrata</taxon>
        <taxon>Euteleostomi</taxon>
        <taxon>Archelosauria</taxon>
        <taxon>Archosauria</taxon>
        <taxon>Dinosauria</taxon>
        <taxon>Saurischia</taxon>
        <taxon>Theropoda</taxon>
        <taxon>Coelurosauria</taxon>
        <taxon>Aves</taxon>
        <taxon>Neognathae</taxon>
        <taxon>Neoaves</taxon>
        <taxon>Telluraves</taxon>
        <taxon>Australaves</taxon>
        <taxon>Passeriformes</taxon>
        <taxon>Paridae</taxon>
        <taxon>Cyanistes</taxon>
    </lineage>
</organism>
<dbReference type="GO" id="GO:0005739">
    <property type="term" value="C:mitochondrion"/>
    <property type="evidence" value="ECO:0007669"/>
    <property type="project" value="TreeGrafter"/>
</dbReference>
<dbReference type="Proteomes" id="UP000694410">
    <property type="component" value="Unplaced"/>
</dbReference>
<evidence type="ECO:0000313" key="2">
    <source>
        <dbReference type="Ensembl" id="ENSCCEP00000020415.1"/>
    </source>
</evidence>
<reference evidence="2" key="1">
    <citation type="submission" date="2025-08" db="UniProtKB">
        <authorList>
            <consortium name="Ensembl"/>
        </authorList>
    </citation>
    <scope>IDENTIFICATION</scope>
</reference>
<dbReference type="GO" id="GO:0052816">
    <property type="term" value="F:long-chain fatty acyl-CoA hydrolase activity"/>
    <property type="evidence" value="ECO:0007669"/>
    <property type="project" value="TreeGrafter"/>
</dbReference>
<dbReference type="GO" id="GO:2000304">
    <property type="term" value="P:positive regulation of ceramide biosynthetic process"/>
    <property type="evidence" value="ECO:0007669"/>
    <property type="project" value="TreeGrafter"/>
</dbReference>
<dbReference type="PANTHER" id="PTHR24139:SF34">
    <property type="entry name" value="85_88 KDA CALCIUM-INDEPENDENT PHOSPHOLIPASE A2"/>
    <property type="match status" value="1"/>
</dbReference>
<dbReference type="InterPro" id="IPR047148">
    <property type="entry name" value="PLPL9"/>
</dbReference>
<name>A0A8C0V9C5_CYACU</name>
<keyword evidence="1" id="KW-0378">Hydrolase</keyword>
<dbReference type="Ensembl" id="ENSCCET00000030990.1">
    <property type="protein sequence ID" value="ENSCCEP00000020415.1"/>
    <property type="gene ID" value="ENSCCEG00000018502.1"/>
</dbReference>
<reference evidence="2" key="2">
    <citation type="submission" date="2025-09" db="UniProtKB">
        <authorList>
            <consortium name="Ensembl"/>
        </authorList>
    </citation>
    <scope>IDENTIFICATION</scope>
</reference>
<dbReference type="GO" id="GO:0035965">
    <property type="term" value="P:cardiolipin acyl-chain remodeling"/>
    <property type="evidence" value="ECO:0007669"/>
    <property type="project" value="TreeGrafter"/>
</dbReference>
<dbReference type="AlphaFoldDB" id="A0A8C0V9C5"/>
<proteinExistence type="predicted"/>
<sequence>MQFFGRLLDTFSSVTHIFSNPYRVREVPAAEYAGHTCLREEGRVALYKNSLSRSWDCLLVNPQSPQVAFRLFQVDNEADALVYFEQYARQLRPFYESSCQPLSLEDLQQLSDCIRSYPSWSPAHIAVEFGHRENFRHNHILRQEFPHQWVSMNSRKGSV</sequence>
<evidence type="ECO:0000313" key="3">
    <source>
        <dbReference type="Proteomes" id="UP000694410"/>
    </source>
</evidence>
<evidence type="ECO:0000256" key="1">
    <source>
        <dbReference type="ARBA" id="ARBA00022801"/>
    </source>
</evidence>
<gene>
    <name evidence="2" type="primary">LOC111942328</name>
</gene>
<accession>A0A8C0V9C5</accession>
<keyword evidence="3" id="KW-1185">Reference proteome</keyword>
<dbReference type="PANTHER" id="PTHR24139">
    <property type="entry name" value="CALCIUM-INDEPENDENT PHOSPHOLIPASE A2"/>
    <property type="match status" value="1"/>
</dbReference>
<dbReference type="GO" id="GO:0047499">
    <property type="term" value="F:calcium-independent phospholipase A2 activity"/>
    <property type="evidence" value="ECO:0007669"/>
    <property type="project" value="InterPro"/>
</dbReference>